<dbReference type="Proteomes" id="UP001333818">
    <property type="component" value="Unassembled WGS sequence"/>
</dbReference>
<dbReference type="InterPro" id="IPR019660">
    <property type="entry name" value="Put_sensory_transdc_reg_YbjN"/>
</dbReference>
<accession>A0AAW9Q8S8</accession>
<sequence>MTAQIFKTMLAFFEQDEWTIRQIGDQPILQMSFEGNHGKWQCFAHAKEEKEQFLFYSIFLSKVPAEKRQALAEFITRANYGLMMGNFEMDYDDGEIRFKTSIDVENITLTPKIVKQYVYTNVLMMDCYLPGILSVIADEVSPKEAIARIEKR</sequence>
<dbReference type="AlphaFoldDB" id="A0AAW9Q8S8"/>
<protein>
    <submittedName>
        <fullName evidence="1">YbjN domain-containing protein</fullName>
    </submittedName>
</protein>
<dbReference type="EMBL" id="JAZBJZ010000190">
    <property type="protein sequence ID" value="MEE3719920.1"/>
    <property type="molecule type" value="Genomic_DNA"/>
</dbReference>
<evidence type="ECO:0000313" key="2">
    <source>
        <dbReference type="Proteomes" id="UP001333818"/>
    </source>
</evidence>
<evidence type="ECO:0000313" key="1">
    <source>
        <dbReference type="EMBL" id="MEE3719920.1"/>
    </source>
</evidence>
<comment type="caution">
    <text evidence="1">The sequence shown here is derived from an EMBL/GenBank/DDBJ whole genome shotgun (WGS) entry which is preliminary data.</text>
</comment>
<organism evidence="1 2">
    <name type="scientific">Tumidithrix elongata BACA0141</name>
    <dbReference type="NCBI Taxonomy" id="2716417"/>
    <lineage>
        <taxon>Bacteria</taxon>
        <taxon>Bacillati</taxon>
        <taxon>Cyanobacteriota</taxon>
        <taxon>Cyanophyceae</taxon>
        <taxon>Pseudanabaenales</taxon>
        <taxon>Pseudanabaenaceae</taxon>
        <taxon>Tumidithrix</taxon>
        <taxon>Tumidithrix elongata</taxon>
    </lineage>
</organism>
<proteinExistence type="predicted"/>
<reference evidence="1" key="1">
    <citation type="submission" date="2024-01" db="EMBL/GenBank/DDBJ databases">
        <title>Bank of Algae and Cyanobacteria of the Azores (BACA) strain genomes.</title>
        <authorList>
            <person name="Luz R."/>
            <person name="Cordeiro R."/>
            <person name="Fonseca A."/>
            <person name="Goncalves V."/>
        </authorList>
    </citation>
    <scope>NUCLEOTIDE SEQUENCE</scope>
    <source>
        <strain evidence="1">BACA0141</strain>
    </source>
</reference>
<dbReference type="CDD" id="cd17033">
    <property type="entry name" value="DR1245-like"/>
    <property type="match status" value="1"/>
</dbReference>
<gene>
    <name evidence="1" type="ORF">V2H45_24575</name>
</gene>
<name>A0AAW9Q8S8_9CYAN</name>
<keyword evidence="2" id="KW-1185">Reference proteome</keyword>
<dbReference type="Pfam" id="PF10722">
    <property type="entry name" value="YbjN"/>
    <property type="match status" value="1"/>
</dbReference>